<dbReference type="GO" id="GO:0005829">
    <property type="term" value="C:cytosol"/>
    <property type="evidence" value="ECO:0007669"/>
    <property type="project" value="TreeGrafter"/>
</dbReference>
<feature type="active site" description="Proton donor" evidence="9">
    <location>
        <position position="61"/>
    </location>
</feature>
<evidence type="ECO:0000256" key="11">
    <source>
        <dbReference type="PIRSR" id="PIRSR614732-2"/>
    </source>
</evidence>
<gene>
    <name evidence="9" type="primary">pyrF</name>
    <name evidence="14" type="ORF">CEY16_02055</name>
</gene>
<feature type="active site" description="For OMPdecase activity" evidence="10">
    <location>
        <position position="64"/>
    </location>
</feature>
<dbReference type="SUPFAM" id="SSF51366">
    <property type="entry name" value="Ribulose-phoshate binding barrel"/>
    <property type="match status" value="1"/>
</dbReference>
<evidence type="ECO:0000256" key="3">
    <source>
        <dbReference type="ARBA" id="ARBA00011738"/>
    </source>
</evidence>
<feature type="binding site" evidence="9 11">
    <location>
        <position position="10"/>
    </location>
    <ligand>
        <name>substrate</name>
    </ligand>
</feature>
<dbReference type="InterPro" id="IPR001754">
    <property type="entry name" value="OMPdeCOase_dom"/>
</dbReference>
<protein>
    <recommendedName>
        <fullName evidence="9">Orotidine 5'-phosphate decarboxylase</fullName>
        <ecNumber evidence="9">4.1.1.23</ecNumber>
    </recommendedName>
    <alternativeName>
        <fullName evidence="9">OMP decarboxylase</fullName>
        <shortName evidence="9">OMPDCase</shortName>
        <shortName evidence="9">OMPdecase</shortName>
    </alternativeName>
</protein>
<evidence type="ECO:0000256" key="1">
    <source>
        <dbReference type="ARBA" id="ARBA00002356"/>
    </source>
</evidence>
<dbReference type="Proteomes" id="UP000243524">
    <property type="component" value="Unassembled WGS sequence"/>
</dbReference>
<dbReference type="AlphaFoldDB" id="A0A2I0QW46"/>
<dbReference type="FunFam" id="3.20.20.70:FF:000015">
    <property type="entry name" value="Orotidine 5'-phosphate decarboxylase"/>
    <property type="match status" value="1"/>
</dbReference>
<feature type="binding site" evidence="9 11">
    <location>
        <position position="211"/>
    </location>
    <ligand>
        <name>substrate</name>
    </ligand>
</feature>
<feature type="binding site" evidence="9">
    <location>
        <begin position="59"/>
        <end position="68"/>
    </location>
    <ligand>
        <name>substrate</name>
    </ligand>
</feature>
<dbReference type="CDD" id="cd04725">
    <property type="entry name" value="OMP_decarboxylase_like"/>
    <property type="match status" value="1"/>
</dbReference>
<dbReference type="PANTHER" id="PTHR32119:SF2">
    <property type="entry name" value="OROTIDINE 5'-PHOSPHATE DECARBOXYLASE"/>
    <property type="match status" value="1"/>
</dbReference>
<organism evidence="14 15">
    <name type="scientific">Halalkalibacillus sediminis</name>
    <dbReference type="NCBI Taxonomy" id="2018042"/>
    <lineage>
        <taxon>Bacteria</taxon>
        <taxon>Bacillati</taxon>
        <taxon>Bacillota</taxon>
        <taxon>Bacilli</taxon>
        <taxon>Bacillales</taxon>
        <taxon>Bacillaceae</taxon>
        <taxon>Halalkalibacillus</taxon>
    </lineage>
</organism>
<dbReference type="HAMAP" id="MF_01200_B">
    <property type="entry name" value="OMPdecase_type1_B"/>
    <property type="match status" value="1"/>
</dbReference>
<comment type="catalytic activity">
    <reaction evidence="7 9 12">
        <text>orotidine 5'-phosphate + H(+) = UMP + CO2</text>
        <dbReference type="Rhea" id="RHEA:11596"/>
        <dbReference type="ChEBI" id="CHEBI:15378"/>
        <dbReference type="ChEBI" id="CHEBI:16526"/>
        <dbReference type="ChEBI" id="CHEBI:57538"/>
        <dbReference type="ChEBI" id="CHEBI:57865"/>
        <dbReference type="EC" id="4.1.1.23"/>
    </reaction>
</comment>
<evidence type="ECO:0000256" key="4">
    <source>
        <dbReference type="ARBA" id="ARBA00022793"/>
    </source>
</evidence>
<dbReference type="InterPro" id="IPR014732">
    <property type="entry name" value="OMPdecase"/>
</dbReference>
<evidence type="ECO:0000256" key="2">
    <source>
        <dbReference type="ARBA" id="ARBA00004861"/>
    </source>
</evidence>
<dbReference type="InterPro" id="IPR011060">
    <property type="entry name" value="RibuloseP-bd_barrel"/>
</dbReference>
<dbReference type="PROSITE" id="PS00156">
    <property type="entry name" value="OMPDECASE"/>
    <property type="match status" value="1"/>
</dbReference>
<evidence type="ECO:0000256" key="5">
    <source>
        <dbReference type="ARBA" id="ARBA00022975"/>
    </source>
</evidence>
<evidence type="ECO:0000256" key="8">
    <source>
        <dbReference type="ARBA" id="ARBA00061012"/>
    </source>
</evidence>
<feature type="binding site" evidence="9 11">
    <location>
        <position position="181"/>
    </location>
    <ligand>
        <name>substrate</name>
    </ligand>
</feature>
<feature type="binding site" evidence="9 11">
    <location>
        <position position="32"/>
    </location>
    <ligand>
        <name>substrate</name>
    </ligand>
</feature>
<dbReference type="GO" id="GO:0044205">
    <property type="term" value="P:'de novo' UMP biosynthetic process"/>
    <property type="evidence" value="ECO:0007669"/>
    <property type="project" value="UniProtKB-UniRule"/>
</dbReference>
<feature type="active site" description="For OMPdecase activity" evidence="10">
    <location>
        <position position="59"/>
    </location>
</feature>
<keyword evidence="5 9" id="KW-0665">Pyrimidine biosynthesis</keyword>
<evidence type="ECO:0000256" key="9">
    <source>
        <dbReference type="HAMAP-Rule" id="MF_01200"/>
    </source>
</evidence>
<accession>A0A2I0QW46</accession>
<evidence type="ECO:0000313" key="15">
    <source>
        <dbReference type="Proteomes" id="UP000243524"/>
    </source>
</evidence>
<name>A0A2I0QW46_9BACI</name>
<evidence type="ECO:0000256" key="12">
    <source>
        <dbReference type="RuleBase" id="RU000512"/>
    </source>
</evidence>
<evidence type="ECO:0000256" key="7">
    <source>
        <dbReference type="ARBA" id="ARBA00049157"/>
    </source>
</evidence>
<dbReference type="EC" id="4.1.1.23" evidence="9"/>
<dbReference type="OrthoDB" id="9806203at2"/>
<dbReference type="Gene3D" id="3.20.20.70">
    <property type="entry name" value="Aldolase class I"/>
    <property type="match status" value="1"/>
</dbReference>
<dbReference type="InterPro" id="IPR047596">
    <property type="entry name" value="OMPdecase_bac"/>
</dbReference>
<dbReference type="InterPro" id="IPR018089">
    <property type="entry name" value="OMPdecase_AS"/>
</dbReference>
<evidence type="ECO:0000313" key="14">
    <source>
        <dbReference type="EMBL" id="PKR78562.1"/>
    </source>
</evidence>
<comment type="similarity">
    <text evidence="8 9">Belongs to the OMP decarboxylase family. Type 1 subfamily.</text>
</comment>
<feature type="domain" description="Orotidine 5'-phosphate decarboxylase" evidence="13">
    <location>
        <begin position="4"/>
        <end position="226"/>
    </location>
</feature>
<proteinExistence type="inferred from homology"/>
<evidence type="ECO:0000256" key="10">
    <source>
        <dbReference type="PIRSR" id="PIRSR614732-1"/>
    </source>
</evidence>
<reference evidence="14 15" key="1">
    <citation type="submission" date="2017-06" db="EMBL/GenBank/DDBJ databases">
        <title>the draft geome sequence of Illustriluteabacillus marina B3227.</title>
        <authorList>
            <person name="He R.-H."/>
            <person name="Du Z.-J."/>
        </authorList>
    </citation>
    <scope>NUCLEOTIDE SEQUENCE [LARGE SCALE GENOMIC DNA]</scope>
    <source>
        <strain evidence="14 15">B3227</strain>
    </source>
</reference>
<feature type="binding site" evidence="9 11">
    <location>
        <position position="210"/>
    </location>
    <ligand>
        <name>substrate</name>
    </ligand>
</feature>
<feature type="binding site" evidence="9 11">
    <location>
        <position position="190"/>
    </location>
    <ligand>
        <name>substrate</name>
    </ligand>
</feature>
<dbReference type="Pfam" id="PF00215">
    <property type="entry name" value="OMPdecase"/>
    <property type="match status" value="1"/>
</dbReference>
<feature type="active site" description="For OMPdecase activity" evidence="10">
    <location>
        <position position="61"/>
    </location>
</feature>
<dbReference type="NCBIfam" id="TIGR01740">
    <property type="entry name" value="pyrF"/>
    <property type="match status" value="1"/>
</dbReference>
<dbReference type="InterPro" id="IPR013785">
    <property type="entry name" value="Aldolase_TIM"/>
</dbReference>
<keyword evidence="15" id="KW-1185">Reference proteome</keyword>
<feature type="binding site" evidence="9 11">
    <location>
        <position position="119"/>
    </location>
    <ligand>
        <name>substrate</name>
    </ligand>
</feature>
<comment type="caution">
    <text evidence="14">The sequence shown here is derived from an EMBL/GenBank/DDBJ whole genome shotgun (WGS) entry which is preliminary data.</text>
</comment>
<keyword evidence="4 9" id="KW-0210">Decarboxylase</keyword>
<dbReference type="RefSeq" id="WP_101330305.1">
    <property type="nucleotide sequence ID" value="NZ_PJNH01000001.1"/>
</dbReference>
<evidence type="ECO:0000256" key="6">
    <source>
        <dbReference type="ARBA" id="ARBA00023239"/>
    </source>
</evidence>
<dbReference type="PANTHER" id="PTHR32119">
    <property type="entry name" value="OROTIDINE 5'-PHOSPHATE DECARBOXYLASE"/>
    <property type="match status" value="1"/>
</dbReference>
<dbReference type="UniPathway" id="UPA00070">
    <property type="reaction ID" value="UER00120"/>
</dbReference>
<comment type="pathway">
    <text evidence="2 9 12">Pyrimidine metabolism; UMP biosynthesis via de novo pathway; UMP from orotate: step 2/2.</text>
</comment>
<comment type="function">
    <text evidence="1 9">Catalyzes the decarboxylation of orotidine 5'-monophosphate (OMP) to uridine 5'-monophosphate (UMP).</text>
</comment>
<dbReference type="EMBL" id="PJNH01000001">
    <property type="protein sequence ID" value="PKR78562.1"/>
    <property type="molecule type" value="Genomic_DNA"/>
</dbReference>
<dbReference type="GO" id="GO:0006207">
    <property type="term" value="P:'de novo' pyrimidine nucleobase biosynthetic process"/>
    <property type="evidence" value="ECO:0007669"/>
    <property type="project" value="InterPro"/>
</dbReference>
<dbReference type="SMART" id="SM00934">
    <property type="entry name" value="OMPdecase"/>
    <property type="match status" value="1"/>
</dbReference>
<dbReference type="NCBIfam" id="NF001273">
    <property type="entry name" value="PRK00230.1"/>
    <property type="match status" value="1"/>
</dbReference>
<sequence length="235" mass="26247">MHPSIYIALDFPNAEQTLSFVEENELAGSPVKVGMQLFYKEGPYIIEKLKERGHPIFLDLKLHDIPNTVHQAMKSLASLEIDFVNVHAAGGARMIEAAREGLESTSGKRPKLLAVTQLTSTDEMMLKNELLINETLENTIVRYAENSYQHGADGVVCPVHDIRKVKQACGSSFITMTPGIRFKQDEANDQKRIATPTEARNEKADYIVMGRSITNAADSKQAYQQAIKEWNANEK</sequence>
<dbReference type="GO" id="GO:0004590">
    <property type="term" value="F:orotidine-5'-phosphate decarboxylase activity"/>
    <property type="evidence" value="ECO:0007669"/>
    <property type="project" value="UniProtKB-UniRule"/>
</dbReference>
<evidence type="ECO:0000259" key="13">
    <source>
        <dbReference type="SMART" id="SM00934"/>
    </source>
</evidence>
<keyword evidence="6 9" id="KW-0456">Lyase</keyword>
<comment type="subunit">
    <text evidence="3 9">Homodimer.</text>
</comment>